<dbReference type="GO" id="GO:0044780">
    <property type="term" value="P:bacterial-type flagellum assembly"/>
    <property type="evidence" value="ECO:0007669"/>
    <property type="project" value="InterPro"/>
</dbReference>
<accession>A0A4V2SBQ7</accession>
<keyword evidence="5" id="KW-0143">Chaperone</keyword>
<dbReference type="Proteomes" id="UP000294919">
    <property type="component" value="Unassembled WGS sequence"/>
</dbReference>
<dbReference type="Pfam" id="PF02561">
    <property type="entry name" value="FliS"/>
    <property type="match status" value="1"/>
</dbReference>
<dbReference type="EMBL" id="SLWV01000008">
    <property type="protein sequence ID" value="TCO76450.1"/>
    <property type="molecule type" value="Genomic_DNA"/>
</dbReference>
<dbReference type="RefSeq" id="WP_207669652.1">
    <property type="nucleotide sequence ID" value="NZ_SLWV01000008.1"/>
</dbReference>
<dbReference type="PANTHER" id="PTHR34773">
    <property type="entry name" value="FLAGELLAR SECRETION CHAPERONE FLIS"/>
    <property type="match status" value="1"/>
</dbReference>
<dbReference type="InterPro" id="IPR036584">
    <property type="entry name" value="FliS_sf"/>
</dbReference>
<dbReference type="NCBIfam" id="TIGR00208">
    <property type="entry name" value="fliS"/>
    <property type="match status" value="1"/>
</dbReference>
<sequence length="125" mass="14763">MALKNPYEKYQNNAIMAARPEELTLMLYNGAIKFINQAKLFMDEKNIQKSHNVLMRAQEIIAELNATLNMKYDISKNLRSMYEYILNRLMEANMKKDTTILDEVLEYVTELRDAWQEAIKIPKKK</sequence>
<keyword evidence="6" id="KW-0282">Flagellum</keyword>
<dbReference type="PANTHER" id="PTHR34773:SF1">
    <property type="entry name" value="FLAGELLAR SECRETION CHAPERONE FLIS"/>
    <property type="match status" value="1"/>
</dbReference>
<evidence type="ECO:0000313" key="7">
    <source>
        <dbReference type="Proteomes" id="UP000294919"/>
    </source>
</evidence>
<dbReference type="SUPFAM" id="SSF101116">
    <property type="entry name" value="Flagellar export chaperone FliS"/>
    <property type="match status" value="1"/>
</dbReference>
<keyword evidence="6" id="KW-0969">Cilium</keyword>
<keyword evidence="4" id="KW-1005">Bacterial flagellum biogenesis</keyword>
<evidence type="ECO:0000256" key="4">
    <source>
        <dbReference type="ARBA" id="ARBA00022795"/>
    </source>
</evidence>
<organism evidence="6 7">
    <name type="scientific">Marinisporobacter balticus</name>
    <dbReference type="NCBI Taxonomy" id="2018667"/>
    <lineage>
        <taxon>Bacteria</taxon>
        <taxon>Bacillati</taxon>
        <taxon>Bacillota</taxon>
        <taxon>Clostridia</taxon>
        <taxon>Peptostreptococcales</taxon>
        <taxon>Thermotaleaceae</taxon>
        <taxon>Marinisporobacter</taxon>
    </lineage>
</organism>
<dbReference type="GO" id="GO:0071973">
    <property type="term" value="P:bacterial-type flagellum-dependent cell motility"/>
    <property type="evidence" value="ECO:0007669"/>
    <property type="project" value="TreeGrafter"/>
</dbReference>
<comment type="subcellular location">
    <subcellularLocation>
        <location evidence="1">Cytoplasm</location>
        <location evidence="1">Cytosol</location>
    </subcellularLocation>
</comment>
<evidence type="ECO:0000256" key="5">
    <source>
        <dbReference type="ARBA" id="ARBA00023186"/>
    </source>
</evidence>
<keyword evidence="6" id="KW-0966">Cell projection</keyword>
<dbReference type="PIRSF" id="PIRSF039090">
    <property type="entry name" value="Flis"/>
    <property type="match status" value="1"/>
</dbReference>
<reference evidence="6 7" key="1">
    <citation type="submission" date="2019-03" db="EMBL/GenBank/DDBJ databases">
        <title>Genomic Encyclopedia of Type Strains, Phase IV (KMG-IV): sequencing the most valuable type-strain genomes for metagenomic binning, comparative biology and taxonomic classification.</title>
        <authorList>
            <person name="Goeker M."/>
        </authorList>
    </citation>
    <scope>NUCLEOTIDE SEQUENCE [LARGE SCALE GENOMIC DNA]</scope>
    <source>
        <strain evidence="6 7">DSM 102940</strain>
    </source>
</reference>
<dbReference type="GO" id="GO:0005829">
    <property type="term" value="C:cytosol"/>
    <property type="evidence" value="ECO:0007669"/>
    <property type="project" value="UniProtKB-SubCell"/>
</dbReference>
<gene>
    <name evidence="6" type="ORF">EV214_10852</name>
</gene>
<keyword evidence="7" id="KW-1185">Reference proteome</keyword>
<evidence type="ECO:0000256" key="2">
    <source>
        <dbReference type="ARBA" id="ARBA00008787"/>
    </source>
</evidence>
<dbReference type="InterPro" id="IPR003713">
    <property type="entry name" value="FliS"/>
</dbReference>
<comment type="caution">
    <text evidence="6">The sequence shown here is derived from an EMBL/GenBank/DDBJ whole genome shotgun (WGS) entry which is preliminary data.</text>
</comment>
<dbReference type="Gene3D" id="1.20.120.340">
    <property type="entry name" value="Flagellar protein FliS"/>
    <property type="match status" value="1"/>
</dbReference>
<comment type="similarity">
    <text evidence="2">Belongs to the FliS family.</text>
</comment>
<evidence type="ECO:0000256" key="1">
    <source>
        <dbReference type="ARBA" id="ARBA00004514"/>
    </source>
</evidence>
<proteinExistence type="inferred from homology"/>
<dbReference type="AlphaFoldDB" id="A0A4V2SBQ7"/>
<dbReference type="CDD" id="cd16098">
    <property type="entry name" value="FliS"/>
    <property type="match status" value="1"/>
</dbReference>
<keyword evidence="3" id="KW-0963">Cytoplasm</keyword>
<protein>
    <submittedName>
        <fullName evidence="6">Flagellar protein FliS</fullName>
    </submittedName>
</protein>
<evidence type="ECO:0000313" key="6">
    <source>
        <dbReference type="EMBL" id="TCO76450.1"/>
    </source>
</evidence>
<name>A0A4V2SBQ7_9FIRM</name>
<evidence type="ECO:0000256" key="3">
    <source>
        <dbReference type="ARBA" id="ARBA00022490"/>
    </source>
</evidence>